<evidence type="ECO:0000313" key="2">
    <source>
        <dbReference type="Proteomes" id="UP000012073"/>
    </source>
</evidence>
<gene>
    <name evidence="1" type="ORF">CHC_T00004365001</name>
</gene>
<keyword evidence="2" id="KW-1185">Reference proteome</keyword>
<dbReference type="EMBL" id="HG001780">
    <property type="protein sequence ID" value="CDF36422.1"/>
    <property type="molecule type" value="Genomic_DNA"/>
</dbReference>
<dbReference type="RefSeq" id="XP_005716241.1">
    <property type="nucleotide sequence ID" value="XM_005716184.1"/>
</dbReference>
<name>R7QD40_CHOCR</name>
<dbReference type="GeneID" id="17323958"/>
<proteinExistence type="predicted"/>
<dbReference type="Gramene" id="CDF36422">
    <property type="protein sequence ID" value="CDF36422"/>
    <property type="gene ID" value="CHC_T00004365001"/>
</dbReference>
<evidence type="ECO:0000313" key="1">
    <source>
        <dbReference type="EMBL" id="CDF36422.1"/>
    </source>
</evidence>
<protein>
    <submittedName>
        <fullName evidence="1">Uncharacterized protein</fullName>
    </submittedName>
</protein>
<sequence>MQPEMWPSHVPEPLCDDSKAKTSHHLGRIWMYSPDRDSASGKLSVKILEGQRELIA</sequence>
<accession>R7QD40</accession>
<dbReference type="AlphaFoldDB" id="R7QD40"/>
<dbReference type="Proteomes" id="UP000012073">
    <property type="component" value="Unassembled WGS sequence"/>
</dbReference>
<organism evidence="1 2">
    <name type="scientific">Chondrus crispus</name>
    <name type="common">Carrageen Irish moss</name>
    <name type="synonym">Polymorpha crispa</name>
    <dbReference type="NCBI Taxonomy" id="2769"/>
    <lineage>
        <taxon>Eukaryota</taxon>
        <taxon>Rhodophyta</taxon>
        <taxon>Florideophyceae</taxon>
        <taxon>Rhodymeniophycidae</taxon>
        <taxon>Gigartinales</taxon>
        <taxon>Gigartinaceae</taxon>
        <taxon>Chondrus</taxon>
    </lineage>
</organism>
<dbReference type="KEGG" id="ccp:CHC_T00004365001"/>
<reference evidence="2" key="1">
    <citation type="journal article" date="2013" name="Proc. Natl. Acad. Sci. U.S.A.">
        <title>Genome structure and metabolic features in the red seaweed Chondrus crispus shed light on evolution of the Archaeplastida.</title>
        <authorList>
            <person name="Collen J."/>
            <person name="Porcel B."/>
            <person name="Carre W."/>
            <person name="Ball S.G."/>
            <person name="Chaparro C."/>
            <person name="Tonon T."/>
            <person name="Barbeyron T."/>
            <person name="Michel G."/>
            <person name="Noel B."/>
            <person name="Valentin K."/>
            <person name="Elias M."/>
            <person name="Artiguenave F."/>
            <person name="Arun A."/>
            <person name="Aury J.M."/>
            <person name="Barbosa-Neto J.F."/>
            <person name="Bothwell J.H."/>
            <person name="Bouget F.Y."/>
            <person name="Brillet L."/>
            <person name="Cabello-Hurtado F."/>
            <person name="Capella-Gutierrez S."/>
            <person name="Charrier B."/>
            <person name="Cladiere L."/>
            <person name="Cock J.M."/>
            <person name="Coelho S.M."/>
            <person name="Colleoni C."/>
            <person name="Czjzek M."/>
            <person name="Da Silva C."/>
            <person name="Delage L."/>
            <person name="Denoeud F."/>
            <person name="Deschamps P."/>
            <person name="Dittami S.M."/>
            <person name="Gabaldon T."/>
            <person name="Gachon C.M."/>
            <person name="Groisillier A."/>
            <person name="Herve C."/>
            <person name="Jabbari K."/>
            <person name="Katinka M."/>
            <person name="Kloareg B."/>
            <person name="Kowalczyk N."/>
            <person name="Labadie K."/>
            <person name="Leblanc C."/>
            <person name="Lopez P.J."/>
            <person name="McLachlan D.H."/>
            <person name="Meslet-Cladiere L."/>
            <person name="Moustafa A."/>
            <person name="Nehr Z."/>
            <person name="Nyvall Collen P."/>
            <person name="Panaud O."/>
            <person name="Partensky F."/>
            <person name="Poulain J."/>
            <person name="Rensing S.A."/>
            <person name="Rousvoal S."/>
            <person name="Samson G."/>
            <person name="Symeonidi A."/>
            <person name="Weissenbach J."/>
            <person name="Zambounis A."/>
            <person name="Wincker P."/>
            <person name="Boyen C."/>
        </authorList>
    </citation>
    <scope>NUCLEOTIDE SEQUENCE [LARGE SCALE GENOMIC DNA]</scope>
    <source>
        <strain evidence="2">cv. Stackhouse</strain>
    </source>
</reference>